<gene>
    <name evidence="3" type="primary">abi_2</name>
    <name evidence="3" type="ORF">GETHOR_26100</name>
</gene>
<dbReference type="EMBL" id="AP027079">
    <property type="protein sequence ID" value="BDU70509.1"/>
    <property type="molecule type" value="Genomic_DNA"/>
</dbReference>
<feature type="transmembrane region" description="Helical" evidence="1">
    <location>
        <begin position="16"/>
        <end position="38"/>
    </location>
</feature>
<dbReference type="InterPro" id="IPR003675">
    <property type="entry name" value="Rce1/LyrA-like_dom"/>
</dbReference>
<feature type="transmembrane region" description="Helical" evidence="1">
    <location>
        <begin position="152"/>
        <end position="173"/>
    </location>
</feature>
<dbReference type="Proteomes" id="UP001242010">
    <property type="component" value="Chromosome"/>
</dbReference>
<protein>
    <submittedName>
        <fullName evidence="3">Abortive infection protein</fullName>
    </submittedName>
</protein>
<proteinExistence type="predicted"/>
<dbReference type="PANTHER" id="PTHR39430:SF1">
    <property type="entry name" value="PROTEASE"/>
    <property type="match status" value="1"/>
</dbReference>
<keyword evidence="4" id="KW-1185">Reference proteome</keyword>
<feature type="transmembrane region" description="Helical" evidence="1">
    <location>
        <begin position="216"/>
        <end position="235"/>
    </location>
</feature>
<feature type="transmembrane region" description="Helical" evidence="1">
    <location>
        <begin position="89"/>
        <end position="110"/>
    </location>
</feature>
<keyword evidence="1" id="KW-0472">Membrane</keyword>
<feature type="transmembrane region" description="Helical" evidence="1">
    <location>
        <begin position="255"/>
        <end position="276"/>
    </location>
</feature>
<dbReference type="RefSeq" id="WP_286354228.1">
    <property type="nucleotide sequence ID" value="NZ_AP027079.1"/>
</dbReference>
<dbReference type="PANTHER" id="PTHR39430">
    <property type="entry name" value="MEMBRANE-ASSOCIATED PROTEASE-RELATED"/>
    <property type="match status" value="1"/>
</dbReference>
<feature type="transmembrane region" description="Helical" evidence="1">
    <location>
        <begin position="185"/>
        <end position="204"/>
    </location>
</feature>
<accession>A0ABM8DTW0</accession>
<name>A0ABM8DTW0_9BACT</name>
<dbReference type="Pfam" id="PF02517">
    <property type="entry name" value="Rce1-like"/>
    <property type="match status" value="1"/>
</dbReference>
<feature type="domain" description="CAAX prenyl protease 2/Lysostaphin resistance protein A-like" evidence="2">
    <location>
        <begin position="126"/>
        <end position="220"/>
    </location>
</feature>
<evidence type="ECO:0000256" key="1">
    <source>
        <dbReference type="SAM" id="Phobius"/>
    </source>
</evidence>
<evidence type="ECO:0000259" key="2">
    <source>
        <dbReference type="Pfam" id="PF02517"/>
    </source>
</evidence>
<dbReference type="PROSITE" id="PS51257">
    <property type="entry name" value="PROKAR_LIPOPROTEIN"/>
    <property type="match status" value="1"/>
</dbReference>
<keyword evidence="1" id="KW-0812">Transmembrane</keyword>
<evidence type="ECO:0000313" key="3">
    <source>
        <dbReference type="EMBL" id="BDU70509.1"/>
    </source>
</evidence>
<sequence length="298" mass="32302">MKSLFFNEDKGLRNGWWALIYLALLAGCLAGFQLLLVPGLKRLGVRSGDWVVGLLFGVSLLAAWICTRLRKESLASTGWRLDGRWAGEFAWGTLLGVGVMVLAAGLLWGVGGVTWELDPARSFRALSQGFVVFALVACWEENLFRGFVFQRLLDGVGAWPAQVILALFFGFAHWGNPGMHGATKLWATLDIALAAVFLGLGYLRTRSLALPIGIHLGWNWTQGTVLGFGVSGTAAQHGWVRPVFHGRPEWVSGGAFGLEASVLGVIAVLVGIVLLWRWKGRGAAPISTMPEPWHPESA</sequence>
<evidence type="ECO:0000313" key="4">
    <source>
        <dbReference type="Proteomes" id="UP001242010"/>
    </source>
</evidence>
<feature type="transmembrane region" description="Helical" evidence="1">
    <location>
        <begin position="50"/>
        <end position="69"/>
    </location>
</feature>
<reference evidence="4" key="1">
    <citation type="journal article" date="2023" name="Int. J. Syst. Evol. Microbiol.">
        <title>Mesoterricola silvestris gen. nov., sp. nov., Mesoterricola sediminis sp. nov., Geothrix oryzae sp. nov., Geothrix edaphica sp. nov., Geothrix rubra sp. nov., and Geothrix limicola sp. nov., six novel members of Acidobacteriota isolated from soils.</title>
        <authorList>
            <person name="Itoh H."/>
            <person name="Sugisawa Y."/>
            <person name="Mise K."/>
            <person name="Xu Z."/>
            <person name="Kuniyasu M."/>
            <person name="Ushijima N."/>
            <person name="Kawano K."/>
            <person name="Kobayashi E."/>
            <person name="Shiratori Y."/>
            <person name="Masuda Y."/>
            <person name="Senoo K."/>
        </authorList>
    </citation>
    <scope>NUCLEOTIDE SEQUENCE [LARGE SCALE GENOMIC DNA]</scope>
    <source>
        <strain evidence="4">Red222</strain>
    </source>
</reference>
<organism evidence="3 4">
    <name type="scientific">Geothrix oryzae</name>
    <dbReference type="NCBI Taxonomy" id="2927975"/>
    <lineage>
        <taxon>Bacteria</taxon>
        <taxon>Pseudomonadati</taxon>
        <taxon>Acidobacteriota</taxon>
        <taxon>Holophagae</taxon>
        <taxon>Holophagales</taxon>
        <taxon>Holophagaceae</taxon>
        <taxon>Geothrix</taxon>
    </lineage>
</organism>
<keyword evidence="1" id="KW-1133">Transmembrane helix</keyword>